<dbReference type="GO" id="GO:0005737">
    <property type="term" value="C:cytoplasm"/>
    <property type="evidence" value="ECO:0007669"/>
    <property type="project" value="UniProtKB-ARBA"/>
</dbReference>
<dbReference type="Pfam" id="PF00486">
    <property type="entry name" value="Trans_reg_C"/>
    <property type="match status" value="1"/>
</dbReference>
<keyword evidence="7" id="KW-1185">Reference proteome</keyword>
<proteinExistence type="predicted"/>
<dbReference type="PANTHER" id="PTHR44917">
    <property type="entry name" value="PROTEIN HIGH CHLOROPHYLL FLUORESCENT 107"/>
    <property type="match status" value="1"/>
</dbReference>
<dbReference type="InterPro" id="IPR036388">
    <property type="entry name" value="WH-like_DNA-bd_sf"/>
</dbReference>
<dbReference type="InterPro" id="IPR019734">
    <property type="entry name" value="TPR_rpt"/>
</dbReference>
<gene>
    <name evidence="6" type="ORF">GCM10017161_38010</name>
</gene>
<dbReference type="GO" id="GO:0000160">
    <property type="term" value="P:phosphorelay signal transduction system"/>
    <property type="evidence" value="ECO:0007669"/>
    <property type="project" value="InterPro"/>
</dbReference>
<dbReference type="GO" id="GO:0006417">
    <property type="term" value="P:regulation of translation"/>
    <property type="evidence" value="ECO:0007669"/>
    <property type="project" value="TreeGrafter"/>
</dbReference>
<dbReference type="GO" id="GO:0006397">
    <property type="term" value="P:mRNA processing"/>
    <property type="evidence" value="ECO:0007669"/>
    <property type="project" value="InterPro"/>
</dbReference>
<dbReference type="GO" id="GO:0003729">
    <property type="term" value="F:mRNA binding"/>
    <property type="evidence" value="ECO:0007669"/>
    <property type="project" value="InterPro"/>
</dbReference>
<comment type="caution">
    <text evidence="6">The sequence shown here is derived from an EMBL/GenBank/DDBJ whole genome shotgun (WGS) entry which is preliminary data.</text>
</comment>
<feature type="transmembrane region" description="Helical" evidence="4">
    <location>
        <begin position="128"/>
        <end position="146"/>
    </location>
</feature>
<dbReference type="InterPro" id="IPR044624">
    <property type="entry name" value="Mbb1-like"/>
</dbReference>
<accession>A0A919BPM3</accession>
<dbReference type="InterPro" id="IPR001867">
    <property type="entry name" value="OmpR/PhoB-type_DNA-bd"/>
</dbReference>
<keyword evidence="4" id="KW-0812">Transmembrane</keyword>
<dbReference type="InterPro" id="IPR016032">
    <property type="entry name" value="Sig_transdc_resp-reg_C-effctor"/>
</dbReference>
<feature type="repeat" description="TPR" evidence="2">
    <location>
        <begin position="306"/>
        <end position="339"/>
    </location>
</feature>
<dbReference type="GO" id="GO:0012505">
    <property type="term" value="C:endomembrane system"/>
    <property type="evidence" value="ECO:0007669"/>
    <property type="project" value="UniProtKB-ARBA"/>
</dbReference>
<evidence type="ECO:0000313" key="7">
    <source>
        <dbReference type="Proteomes" id="UP000623842"/>
    </source>
</evidence>
<dbReference type="Gene3D" id="1.25.40.10">
    <property type="entry name" value="Tetratricopeptide repeat domain"/>
    <property type="match status" value="1"/>
</dbReference>
<dbReference type="PROSITE" id="PS51755">
    <property type="entry name" value="OMPR_PHOB"/>
    <property type="match status" value="1"/>
</dbReference>
<keyword evidence="2" id="KW-0802">TPR repeat</keyword>
<keyword evidence="1 3" id="KW-0238">DNA-binding</keyword>
<dbReference type="Proteomes" id="UP000623842">
    <property type="component" value="Unassembled WGS sequence"/>
</dbReference>
<keyword evidence="4" id="KW-0472">Membrane</keyword>
<keyword evidence="4" id="KW-1133">Transmembrane helix</keyword>
<name>A0A919BPM3_9GAMM</name>
<dbReference type="SUPFAM" id="SSF46894">
    <property type="entry name" value="C-terminal effector domain of the bipartite response regulators"/>
    <property type="match status" value="1"/>
</dbReference>
<dbReference type="GO" id="GO:0032991">
    <property type="term" value="C:protein-containing complex"/>
    <property type="evidence" value="ECO:0007669"/>
    <property type="project" value="UniProtKB-ARBA"/>
</dbReference>
<dbReference type="GO" id="GO:0003677">
    <property type="term" value="F:DNA binding"/>
    <property type="evidence" value="ECO:0007669"/>
    <property type="project" value="UniProtKB-UniRule"/>
</dbReference>
<dbReference type="EMBL" id="BNCK01000010">
    <property type="protein sequence ID" value="GHG04786.1"/>
    <property type="molecule type" value="Genomic_DNA"/>
</dbReference>
<dbReference type="RefSeq" id="WP_189773951.1">
    <property type="nucleotide sequence ID" value="NZ_BNCK01000010.1"/>
</dbReference>
<evidence type="ECO:0000259" key="5">
    <source>
        <dbReference type="PROSITE" id="PS51755"/>
    </source>
</evidence>
<dbReference type="AlphaFoldDB" id="A0A919BPM3"/>
<dbReference type="Pfam" id="PF09295">
    <property type="entry name" value="ChAPs"/>
    <property type="match status" value="1"/>
</dbReference>
<dbReference type="InterPro" id="IPR015374">
    <property type="entry name" value="ChAPs"/>
</dbReference>
<reference evidence="6" key="2">
    <citation type="submission" date="2020-09" db="EMBL/GenBank/DDBJ databases">
        <authorList>
            <person name="Sun Q."/>
            <person name="Kim S."/>
        </authorList>
    </citation>
    <scope>NUCLEOTIDE SEQUENCE</scope>
    <source>
        <strain evidence="6">KCTC 42731</strain>
    </source>
</reference>
<feature type="DNA-binding region" description="OmpR/PhoB-type" evidence="3">
    <location>
        <begin position="1"/>
        <end position="101"/>
    </location>
</feature>
<dbReference type="PROSITE" id="PS50005">
    <property type="entry name" value="TPR"/>
    <property type="match status" value="2"/>
</dbReference>
<evidence type="ECO:0000256" key="3">
    <source>
        <dbReference type="PROSITE-ProRule" id="PRU01091"/>
    </source>
</evidence>
<dbReference type="InterPro" id="IPR011990">
    <property type="entry name" value="TPR-like_helical_dom_sf"/>
</dbReference>
<organism evidence="6 7">
    <name type="scientific">Thalassotalea marina</name>
    <dbReference type="NCBI Taxonomy" id="1673741"/>
    <lineage>
        <taxon>Bacteria</taxon>
        <taxon>Pseudomonadati</taxon>
        <taxon>Pseudomonadota</taxon>
        <taxon>Gammaproteobacteria</taxon>
        <taxon>Alteromonadales</taxon>
        <taxon>Colwelliaceae</taxon>
        <taxon>Thalassotalea</taxon>
    </lineage>
</organism>
<reference evidence="6" key="1">
    <citation type="journal article" date="2014" name="Int. J. Syst. Evol. Microbiol.">
        <title>Complete genome sequence of Corynebacterium casei LMG S-19264T (=DSM 44701T), isolated from a smear-ripened cheese.</title>
        <authorList>
            <consortium name="US DOE Joint Genome Institute (JGI-PGF)"/>
            <person name="Walter F."/>
            <person name="Albersmeier A."/>
            <person name="Kalinowski J."/>
            <person name="Ruckert C."/>
        </authorList>
    </citation>
    <scope>NUCLEOTIDE SEQUENCE</scope>
    <source>
        <strain evidence="6">KCTC 42731</strain>
    </source>
</reference>
<evidence type="ECO:0000256" key="2">
    <source>
        <dbReference type="PROSITE-ProRule" id="PRU00339"/>
    </source>
</evidence>
<dbReference type="PANTHER" id="PTHR44917:SF1">
    <property type="entry name" value="PROTEIN HIGH CHLOROPHYLL FLUORESCENT 107"/>
    <property type="match status" value="1"/>
</dbReference>
<dbReference type="GO" id="GO:0003727">
    <property type="term" value="F:single-stranded RNA binding"/>
    <property type="evidence" value="ECO:0007669"/>
    <property type="project" value="TreeGrafter"/>
</dbReference>
<dbReference type="GO" id="GO:0006355">
    <property type="term" value="P:regulation of DNA-templated transcription"/>
    <property type="evidence" value="ECO:0007669"/>
    <property type="project" value="InterPro"/>
</dbReference>
<sequence>MEPFKLGNWHVSPKLNQLTLMPSGKIETVTPKIMALLTVLKEQGSEPANVEQLISKVWHDRIVADSSVYQAIAQLRKVLNQDAEHALYIERISGQGYRISPEITISPIIEISDKADVEVKNQNKVKPILILFGLLVITFVVVWLVMTSDSSKETQSQHFESLTLAKHLTTKTEPGSLHHAKQLYLSVLRESPNNAEALNGLCNSYRLLAIYDTMTEAERDSLCQPLLDKAFELQPDNALVIASMAQQSYEQDNIKQAKLLFKKALSITEKEASIWHWYGQLMRSQNEIESALDAHQNAFRLAPNDPIVLRGLAYAYLNNRDLDNARKYFERSIVIAPKFKNRALYELDFYSLNQERAQHYLTWSLEYNDSYLQRFPVHRLSYVIFLLSLNQIEVAEDELSKVEALETIPQHFLLYTKASIAWHKQQPEEAIKLLKQRYLLSPEKNHLVMPYLLALVHTDQGAKALELFEHHFANIIELETIQAKHLGQYLLLASLYQSTDMDVEYKQAYAKLLRFRQEQAAFPDEYELLWYELNGNQTKIYPLLMQMIANGWIPDYNDNMFTTSHYLNLINTKEQQSLWLNALQQTQQCIWQRRQCQ</sequence>
<dbReference type="SUPFAM" id="SSF48452">
    <property type="entry name" value="TPR-like"/>
    <property type="match status" value="2"/>
</dbReference>
<dbReference type="SMART" id="SM00862">
    <property type="entry name" value="Trans_reg_C"/>
    <property type="match status" value="1"/>
</dbReference>
<evidence type="ECO:0000256" key="4">
    <source>
        <dbReference type="SAM" id="Phobius"/>
    </source>
</evidence>
<evidence type="ECO:0000313" key="6">
    <source>
        <dbReference type="EMBL" id="GHG04786.1"/>
    </source>
</evidence>
<feature type="domain" description="OmpR/PhoB-type" evidence="5">
    <location>
        <begin position="1"/>
        <end position="101"/>
    </location>
</feature>
<evidence type="ECO:0000256" key="1">
    <source>
        <dbReference type="ARBA" id="ARBA00023125"/>
    </source>
</evidence>
<dbReference type="SMART" id="SM00028">
    <property type="entry name" value="TPR"/>
    <property type="match status" value="4"/>
</dbReference>
<protein>
    <recommendedName>
        <fullName evidence="5">OmpR/PhoB-type domain-containing protein</fullName>
    </recommendedName>
</protein>
<dbReference type="Gene3D" id="1.10.10.10">
    <property type="entry name" value="Winged helix-like DNA-binding domain superfamily/Winged helix DNA-binding domain"/>
    <property type="match status" value="1"/>
</dbReference>
<dbReference type="GO" id="GO:0016192">
    <property type="term" value="P:vesicle-mediated transport"/>
    <property type="evidence" value="ECO:0007669"/>
    <property type="project" value="UniProtKB-ARBA"/>
</dbReference>
<feature type="repeat" description="TPR" evidence="2">
    <location>
        <begin position="272"/>
        <end position="305"/>
    </location>
</feature>